<dbReference type="RefSeq" id="WP_338529813.1">
    <property type="nucleotide sequence ID" value="NZ_CP030941.1"/>
</dbReference>
<proteinExistence type="predicted"/>
<sequence>MADTKTLTDHDDIRNWAAARAGKPALADPAPGMPGEEPVLLIAFGQQAYMDTDEGADPIGGLQLVEWDEWFRLFDERELALVVSEDVPGQRDEFHEIVRR</sequence>
<keyword evidence="2" id="KW-1185">Reference proteome</keyword>
<name>A0ABY5MI70_9HYPH</name>
<organism evidence="1 2">
    <name type="scientific">Nitratireductor thuwali</name>
    <dbReference type="NCBI Taxonomy" id="2267699"/>
    <lineage>
        <taxon>Bacteria</taxon>
        <taxon>Pseudomonadati</taxon>
        <taxon>Pseudomonadota</taxon>
        <taxon>Alphaproteobacteria</taxon>
        <taxon>Hyphomicrobiales</taxon>
        <taxon>Phyllobacteriaceae</taxon>
        <taxon>Nitratireductor</taxon>
    </lineage>
</organism>
<accession>A0ABY5MI70</accession>
<dbReference type="EMBL" id="CP030941">
    <property type="protein sequence ID" value="UUP17482.1"/>
    <property type="molecule type" value="Genomic_DNA"/>
</dbReference>
<reference evidence="1 2" key="1">
    <citation type="submission" date="2018-07" db="EMBL/GenBank/DDBJ databases">
        <title>Genome sequence of Nitratireductor thuwali#1536.</title>
        <authorList>
            <person name="Michoud G."/>
            <person name="Merlino G."/>
            <person name="Sefrji F.O."/>
            <person name="Daffonchio D."/>
        </authorList>
    </citation>
    <scope>NUCLEOTIDE SEQUENCE [LARGE SCALE GENOMIC DNA]</scope>
    <source>
        <strain evidence="2">Nit1536</strain>
    </source>
</reference>
<dbReference type="Proteomes" id="UP001342418">
    <property type="component" value="Chromosome"/>
</dbReference>
<evidence type="ECO:0000313" key="2">
    <source>
        <dbReference type="Proteomes" id="UP001342418"/>
    </source>
</evidence>
<evidence type="ECO:0000313" key="1">
    <source>
        <dbReference type="EMBL" id="UUP17482.1"/>
    </source>
</evidence>
<protein>
    <submittedName>
        <fullName evidence="1">Uncharacterized protein</fullName>
    </submittedName>
</protein>
<gene>
    <name evidence="1" type="ORF">NTH_01950</name>
</gene>